<name>A0AC61RFJ3_9BACT</name>
<dbReference type="Proteomes" id="UP000306319">
    <property type="component" value="Unassembled WGS sequence"/>
</dbReference>
<gene>
    <name evidence="1" type="ORF">E5331_12125</name>
</gene>
<evidence type="ECO:0000313" key="1">
    <source>
        <dbReference type="EMBL" id="TGY78091.1"/>
    </source>
</evidence>
<protein>
    <submittedName>
        <fullName evidence="1">Tetratricopeptide repeat protein</fullName>
    </submittedName>
</protein>
<sequence length="590" mass="67574">MLNMIYVRLLLFMILLSVFSACSGERDARLSRVDELSRDSLDKATVLFATINRDSLSKSDCNYYDLLTIKLNDKRYVVHTSDSLIRKVMDYAKSHKDDGYYPEALYYGGRVYADIGDYPTALRYFNKALDELTEDNSDMELYCRVLSQTGRLLDKLRLYDQAIPCIERVIDISREKKDTLNEIYDLQLLGAICLRDSQLDKAEQHFLEALDRSVNLRDSFKAKSLMYLAAVKYYKGKNDSALKIIRGIPDRVSKISRQAAMNYAAQIYYSAGILDTAYMYALEIVNSKDNLNKRKAYKIILSSEFYNKVDVDTLIGHVSAYRNLLESEFNANNKDLALMQQAEYNYIIHERERKKAENLNENLIILIFGILIVGMFMVAIVLYKRNKLLDRIIILKSALDKVNMLSNIVESEDKGNAENQKTYSELDEDAPQDNGDCIDNHQDSPVNPKNIEIDLRNRLRKELLSLASKGDKVKIISPIILQSAAYAKILEYIKADLSINDDDLWIELENAVLDSSPQFKERLNLLTFGQITQPEFRTCLLIKCGVRPSDMAKLCGRSIAAIGSRRDSICCKIFDEKMSVKIIDKVIRLL</sequence>
<organism evidence="1 2">
    <name type="scientific">Lepagella muris</name>
    <dbReference type="NCBI Taxonomy" id="3032870"/>
    <lineage>
        <taxon>Bacteria</taxon>
        <taxon>Pseudomonadati</taxon>
        <taxon>Bacteroidota</taxon>
        <taxon>Bacteroidia</taxon>
        <taxon>Bacteroidales</taxon>
        <taxon>Muribaculaceae</taxon>
        <taxon>Lepagella</taxon>
    </lineage>
</organism>
<evidence type="ECO:0000313" key="2">
    <source>
        <dbReference type="Proteomes" id="UP000306319"/>
    </source>
</evidence>
<comment type="caution">
    <text evidence="1">The sequence shown here is derived from an EMBL/GenBank/DDBJ whole genome shotgun (WGS) entry which is preliminary data.</text>
</comment>
<accession>A0AC61RFJ3</accession>
<keyword evidence="2" id="KW-1185">Reference proteome</keyword>
<reference evidence="1" key="1">
    <citation type="submission" date="2019-04" db="EMBL/GenBank/DDBJ databases">
        <title>Microbes associate with the intestines of laboratory mice.</title>
        <authorList>
            <person name="Navarre W."/>
            <person name="Wong E."/>
            <person name="Huang K."/>
            <person name="Tropini C."/>
            <person name="Ng K."/>
            <person name="Yu B."/>
        </authorList>
    </citation>
    <scope>NUCLEOTIDE SEQUENCE</scope>
    <source>
        <strain evidence="1">NM04_E33</strain>
    </source>
</reference>
<dbReference type="EMBL" id="SRYB01000017">
    <property type="protein sequence ID" value="TGY78091.1"/>
    <property type="molecule type" value="Genomic_DNA"/>
</dbReference>
<proteinExistence type="predicted"/>